<keyword evidence="1" id="KW-1185">Reference proteome</keyword>
<dbReference type="AlphaFoldDB" id="A0A1U7XT97"/>
<gene>
    <name evidence="2" type="primary">LOC104240954</name>
</gene>
<accession>A0A1U7XT97</accession>
<protein>
    <submittedName>
        <fullName evidence="2">Uncharacterized protein LOC104240954</fullName>
    </submittedName>
</protein>
<proteinExistence type="predicted"/>
<name>A0A1U7XT97_NICSY</name>
<dbReference type="RefSeq" id="XP_009794163.1">
    <property type="nucleotide sequence ID" value="XM_009795861.1"/>
</dbReference>
<organism evidence="1 2">
    <name type="scientific">Nicotiana sylvestris</name>
    <name type="common">Wood tobacco</name>
    <name type="synonym">South American tobacco</name>
    <dbReference type="NCBI Taxonomy" id="4096"/>
    <lineage>
        <taxon>Eukaryota</taxon>
        <taxon>Viridiplantae</taxon>
        <taxon>Streptophyta</taxon>
        <taxon>Embryophyta</taxon>
        <taxon>Tracheophyta</taxon>
        <taxon>Spermatophyta</taxon>
        <taxon>Magnoliopsida</taxon>
        <taxon>eudicotyledons</taxon>
        <taxon>Gunneridae</taxon>
        <taxon>Pentapetalae</taxon>
        <taxon>asterids</taxon>
        <taxon>lamiids</taxon>
        <taxon>Solanales</taxon>
        <taxon>Solanaceae</taxon>
        <taxon>Nicotianoideae</taxon>
        <taxon>Nicotianeae</taxon>
        <taxon>Nicotiana</taxon>
    </lineage>
</organism>
<reference evidence="2" key="2">
    <citation type="submission" date="2025-08" db="UniProtKB">
        <authorList>
            <consortium name="RefSeq"/>
        </authorList>
    </citation>
    <scope>IDENTIFICATION</scope>
    <source>
        <tissue evidence="2">Leaf</tissue>
    </source>
</reference>
<reference evidence="1" key="1">
    <citation type="journal article" date="2013" name="Genome Biol.">
        <title>Reference genomes and transcriptomes of Nicotiana sylvestris and Nicotiana tomentosiformis.</title>
        <authorList>
            <person name="Sierro N."/>
            <person name="Battey J.N."/>
            <person name="Ouadi S."/>
            <person name="Bovet L."/>
            <person name="Goepfert S."/>
            <person name="Bakaher N."/>
            <person name="Peitsch M.C."/>
            <person name="Ivanov N.V."/>
        </authorList>
    </citation>
    <scope>NUCLEOTIDE SEQUENCE [LARGE SCALE GENOMIC DNA]</scope>
</reference>
<evidence type="ECO:0000313" key="1">
    <source>
        <dbReference type="Proteomes" id="UP000189701"/>
    </source>
</evidence>
<sequence length="143" mass="15374">MNLLPIFTQINPANINKIGRFNMEGKLGVKSLFVLAILVFSGQPVSSESVWDCLVRTGGIVYATQCILTLTGCMAKCALFADCPSMECFYLSSASIAADKSGACNYECASGKCMNYILLNDKEKFGICMAICQSNYCSAKASV</sequence>
<evidence type="ECO:0000313" key="2">
    <source>
        <dbReference type="RefSeq" id="XP_009794163.1"/>
    </source>
</evidence>
<dbReference type="OrthoDB" id="1224318at2759"/>
<dbReference type="Proteomes" id="UP000189701">
    <property type="component" value="Unplaced"/>
</dbReference>